<proteinExistence type="predicted"/>
<protein>
    <recommendedName>
        <fullName evidence="4">EF-hand domain-containing protein</fullName>
    </recommendedName>
</protein>
<dbReference type="SUPFAM" id="SSF47473">
    <property type="entry name" value="EF-hand"/>
    <property type="match status" value="1"/>
</dbReference>
<dbReference type="InterPro" id="IPR011992">
    <property type="entry name" value="EF-hand-dom_pair"/>
</dbReference>
<dbReference type="EMBL" id="PGCI01000299">
    <property type="protein sequence ID" value="PLW30416.1"/>
    <property type="molecule type" value="Genomic_DNA"/>
</dbReference>
<evidence type="ECO:0000256" key="1">
    <source>
        <dbReference type="SAM" id="MobiDB-lite"/>
    </source>
</evidence>
<feature type="compositionally biased region" description="Acidic residues" evidence="1">
    <location>
        <begin position="332"/>
        <end position="342"/>
    </location>
</feature>
<reference evidence="2 3" key="1">
    <citation type="submission" date="2017-11" db="EMBL/GenBank/DDBJ databases">
        <title>De novo assembly and phasing of dikaryotic genomes from two isolates of Puccinia coronata f. sp. avenae, the causal agent of oat crown rust.</title>
        <authorList>
            <person name="Miller M.E."/>
            <person name="Zhang Y."/>
            <person name="Omidvar V."/>
            <person name="Sperschneider J."/>
            <person name="Schwessinger B."/>
            <person name="Raley C."/>
            <person name="Palmer J.M."/>
            <person name="Garnica D."/>
            <person name="Upadhyaya N."/>
            <person name="Rathjen J."/>
            <person name="Taylor J.M."/>
            <person name="Park R.F."/>
            <person name="Dodds P.N."/>
            <person name="Hirsch C.D."/>
            <person name="Kianian S.F."/>
            <person name="Figueroa M."/>
        </authorList>
    </citation>
    <scope>NUCLEOTIDE SEQUENCE [LARGE SCALE GENOMIC DNA]</scope>
    <source>
        <strain evidence="2">12SD80</strain>
    </source>
</reference>
<evidence type="ECO:0000313" key="2">
    <source>
        <dbReference type="EMBL" id="PLW30416.1"/>
    </source>
</evidence>
<comment type="caution">
    <text evidence="2">The sequence shown here is derived from an EMBL/GenBank/DDBJ whole genome shotgun (WGS) entry which is preliminary data.</text>
</comment>
<feature type="compositionally biased region" description="Acidic residues" evidence="1">
    <location>
        <begin position="27"/>
        <end position="37"/>
    </location>
</feature>
<feature type="region of interest" description="Disordered" evidence="1">
    <location>
        <begin position="232"/>
        <end position="346"/>
    </location>
</feature>
<dbReference type="Proteomes" id="UP000235392">
    <property type="component" value="Unassembled WGS sequence"/>
</dbReference>
<name>A0A2N5TY33_9BASI</name>
<feature type="region of interest" description="Disordered" evidence="1">
    <location>
        <begin position="1"/>
        <end position="43"/>
    </location>
</feature>
<feature type="compositionally biased region" description="Basic residues" evidence="1">
    <location>
        <begin position="312"/>
        <end position="328"/>
    </location>
</feature>
<dbReference type="Gene3D" id="1.10.238.10">
    <property type="entry name" value="EF-hand"/>
    <property type="match status" value="1"/>
</dbReference>
<feature type="compositionally biased region" description="Polar residues" evidence="1">
    <location>
        <begin position="300"/>
        <end position="310"/>
    </location>
</feature>
<feature type="compositionally biased region" description="Low complexity" evidence="1">
    <location>
        <begin position="265"/>
        <end position="277"/>
    </location>
</feature>
<gene>
    <name evidence="2" type="ORF">PCASD_15612</name>
</gene>
<feature type="compositionally biased region" description="Acidic residues" evidence="1">
    <location>
        <begin position="234"/>
        <end position="245"/>
    </location>
</feature>
<accession>A0A2N5TY33</accession>
<organism evidence="2 3">
    <name type="scientific">Puccinia coronata f. sp. avenae</name>
    <dbReference type="NCBI Taxonomy" id="200324"/>
    <lineage>
        <taxon>Eukaryota</taxon>
        <taxon>Fungi</taxon>
        <taxon>Dikarya</taxon>
        <taxon>Basidiomycota</taxon>
        <taxon>Pucciniomycotina</taxon>
        <taxon>Pucciniomycetes</taxon>
        <taxon>Pucciniales</taxon>
        <taxon>Pucciniaceae</taxon>
        <taxon>Puccinia</taxon>
    </lineage>
</organism>
<feature type="compositionally biased region" description="Basic and acidic residues" evidence="1">
    <location>
        <begin position="278"/>
        <end position="289"/>
    </location>
</feature>
<evidence type="ECO:0000313" key="3">
    <source>
        <dbReference type="Proteomes" id="UP000235392"/>
    </source>
</evidence>
<evidence type="ECO:0008006" key="4">
    <source>
        <dbReference type="Google" id="ProtNLM"/>
    </source>
</evidence>
<dbReference type="AlphaFoldDB" id="A0A2N5TY33"/>
<sequence length="420" mass="47384">MPNTVRRSHRETASKGKARRKSKNAEYEEENEEDPLEELTRPQLLEINRVFDTISGDLLKQQPTQHIPHDEPRLNSIQMQQQTQQGPDQGGGFIVEDGDAFEGGGFIVEEESKEEALEPGGFLADQEDDVHGGGFLPEESLEESINHIEPSSSENQYQPPSSRIVSNYISIRKIPDALKMLNLPYRNSEILDIFENAASSDEDEQARSFKGKEKLISRLKFSKVCAVLMAANEEGNDTESDENSETDQVNREKDQVEEDEDYTFDQSSSDQASSASDYHPEKHHDDTSSHHRPKRGKQMDQAQTSTSTKVVSKARPKRQQGKVKKPKRSSGDEDGDDEEEESAMQNSSALETFALFFKTASSDVRNCTIGFEEIRRAADQLGETMSDEEILEMLNYASYTNNSRVTFPAFEKLMNEIRTV</sequence>